<comment type="similarity">
    <text evidence="2">Belongs to the 5'-nucleotidase family.</text>
</comment>
<dbReference type="CDD" id="cd00845">
    <property type="entry name" value="MPP_UshA_N_like"/>
    <property type="match status" value="1"/>
</dbReference>
<keyword evidence="1" id="KW-0732">Signal</keyword>
<dbReference type="InterPro" id="IPR036907">
    <property type="entry name" value="5'-Nucleotdase_C_sf"/>
</dbReference>
<dbReference type="EMBL" id="JAIFZM010000008">
    <property type="protein sequence ID" value="MCG3419646.1"/>
    <property type="molecule type" value="Genomic_DNA"/>
</dbReference>
<dbReference type="PANTHER" id="PTHR11575:SF24">
    <property type="entry name" value="5'-NUCLEOTIDASE"/>
    <property type="match status" value="1"/>
</dbReference>
<keyword evidence="2" id="KW-0378">Hydrolase</keyword>
<dbReference type="SUPFAM" id="SSF56300">
    <property type="entry name" value="Metallo-dependent phosphatases"/>
    <property type="match status" value="1"/>
</dbReference>
<organism evidence="5 6">
    <name type="scientific">Oceanobacillus jordanicus</name>
    <dbReference type="NCBI Taxonomy" id="2867266"/>
    <lineage>
        <taxon>Bacteria</taxon>
        <taxon>Bacillati</taxon>
        <taxon>Bacillota</taxon>
        <taxon>Bacilli</taxon>
        <taxon>Bacillales</taxon>
        <taxon>Bacillaceae</taxon>
        <taxon>Oceanobacillus</taxon>
    </lineage>
</organism>
<accession>A0AAW5B5G7</accession>
<evidence type="ECO:0000256" key="1">
    <source>
        <dbReference type="ARBA" id="ARBA00022729"/>
    </source>
</evidence>
<evidence type="ECO:0000259" key="3">
    <source>
        <dbReference type="Pfam" id="PF00149"/>
    </source>
</evidence>
<evidence type="ECO:0000313" key="6">
    <source>
        <dbReference type="Proteomes" id="UP001199631"/>
    </source>
</evidence>
<dbReference type="RefSeq" id="WP_238020024.1">
    <property type="nucleotide sequence ID" value="NZ_JAIFZM010000008.1"/>
</dbReference>
<comment type="caution">
    <text evidence="5">The sequence shown here is derived from an EMBL/GenBank/DDBJ whole genome shotgun (WGS) entry which is preliminary data.</text>
</comment>
<dbReference type="InterPro" id="IPR011240">
    <property type="entry name" value="Pesterase_YunD"/>
</dbReference>
<proteinExistence type="inferred from homology"/>
<sequence length="467" mass="52585">MQEQLHLFYTNDLHSNFEQWPRVVSYLKEAKASSSTENDSTWVVDIGDHMDRVHPISEAFMGKANVELLNDAGYDVVTMGNNEGITLSHQDLFHLYDEAEFEVVCANLHSLKGQEPKWLKPTTTIKSVNGIKAGFIGLTAPFNAFYELLDWHVSPHFDMLKACIEELKDSTDIIILLSHLGLSEDQEIARRFEDIDVIIGGHTHHLLRTGEHINNAVITAAGKHCSFIGEVILTWDHDNGKLISKEAYATDISRQPKDLQTEQKLQLLTEKADSILGETVVHLERSIDVQWFKHTKIMQELTETIKNWTSADIAMLNSGLLLDQLPAGDISYGDIHRVCPHPINACVVEVTGNELTEVVRACLKKDFTELKLKGFGFRGEVLGRMVFAGLHVQTAFHDNGEEFVKEVNLPDGEALKSDVTYRVATADTFTFGRLLPEVAKSEVKDYFLPEFLRDHLATTLKEKFSKS</sequence>
<dbReference type="AlphaFoldDB" id="A0AAW5B5G7"/>
<dbReference type="GO" id="GO:0016787">
    <property type="term" value="F:hydrolase activity"/>
    <property type="evidence" value="ECO:0007669"/>
    <property type="project" value="UniProtKB-KW"/>
</dbReference>
<dbReference type="GO" id="GO:0000166">
    <property type="term" value="F:nucleotide binding"/>
    <property type="evidence" value="ECO:0007669"/>
    <property type="project" value="UniProtKB-KW"/>
</dbReference>
<keyword evidence="2" id="KW-0547">Nucleotide-binding</keyword>
<keyword evidence="6" id="KW-1185">Reference proteome</keyword>
<gene>
    <name evidence="5" type="ORF">K3T81_10810</name>
</gene>
<dbReference type="Gene3D" id="3.90.780.10">
    <property type="entry name" value="5'-Nucleotidase, C-terminal domain"/>
    <property type="match status" value="1"/>
</dbReference>
<protein>
    <submittedName>
        <fullName evidence="5">Bifunctional metallophosphatase/5'-nucleotidase</fullName>
    </submittedName>
</protein>
<dbReference type="SUPFAM" id="SSF55816">
    <property type="entry name" value="5'-nucleotidase (syn. UDP-sugar hydrolase), C-terminal domain"/>
    <property type="match status" value="1"/>
</dbReference>
<dbReference type="InterPro" id="IPR008334">
    <property type="entry name" value="5'-Nucleotdase_C"/>
</dbReference>
<dbReference type="InterPro" id="IPR006179">
    <property type="entry name" value="5_nucleotidase/apyrase"/>
</dbReference>
<feature type="domain" description="5'-Nucleotidase C-terminal" evidence="4">
    <location>
        <begin position="285"/>
        <end position="428"/>
    </location>
</feature>
<dbReference type="InterPro" id="IPR004843">
    <property type="entry name" value="Calcineurin-like_PHP"/>
</dbReference>
<dbReference type="GO" id="GO:0009166">
    <property type="term" value="P:nucleotide catabolic process"/>
    <property type="evidence" value="ECO:0007669"/>
    <property type="project" value="InterPro"/>
</dbReference>
<dbReference type="Pfam" id="PF00149">
    <property type="entry name" value="Metallophos"/>
    <property type="match status" value="1"/>
</dbReference>
<dbReference type="Proteomes" id="UP001199631">
    <property type="component" value="Unassembled WGS sequence"/>
</dbReference>
<feature type="domain" description="Calcineurin-like phosphoesterase" evidence="3">
    <location>
        <begin position="10"/>
        <end position="205"/>
    </location>
</feature>
<dbReference type="PANTHER" id="PTHR11575">
    <property type="entry name" value="5'-NUCLEOTIDASE-RELATED"/>
    <property type="match status" value="1"/>
</dbReference>
<name>A0AAW5B5G7_9BACI</name>
<evidence type="ECO:0000259" key="4">
    <source>
        <dbReference type="Pfam" id="PF02872"/>
    </source>
</evidence>
<reference evidence="5 6" key="1">
    <citation type="journal article" date="2022" name="Evol. Bioinform. Online">
        <title>Draft Genome Sequence of Oceanobacillus jordanicus Strain GSFE11, a Halotolerant Plant Growth-Promoting Bacterial Endophyte Isolated From the Jordan Valley.</title>
        <authorList>
            <person name="Alhindi T."/>
            <person name="Albdaiwi R."/>
        </authorList>
    </citation>
    <scope>NUCLEOTIDE SEQUENCE [LARGE SCALE GENOMIC DNA]</scope>
    <source>
        <strain evidence="5 6">GSFE11</strain>
    </source>
</reference>
<dbReference type="PRINTS" id="PR01607">
    <property type="entry name" value="APYRASEFAMLY"/>
</dbReference>
<dbReference type="Gene3D" id="3.60.21.10">
    <property type="match status" value="1"/>
</dbReference>
<dbReference type="PIRSF" id="PIRSF036361">
    <property type="entry name" value="YunD"/>
    <property type="match status" value="1"/>
</dbReference>
<dbReference type="InterPro" id="IPR029052">
    <property type="entry name" value="Metallo-depent_PP-like"/>
</dbReference>
<evidence type="ECO:0000256" key="2">
    <source>
        <dbReference type="RuleBase" id="RU362119"/>
    </source>
</evidence>
<dbReference type="Pfam" id="PF02872">
    <property type="entry name" value="5_nucleotid_C"/>
    <property type="match status" value="1"/>
</dbReference>
<evidence type="ECO:0000313" key="5">
    <source>
        <dbReference type="EMBL" id="MCG3419646.1"/>
    </source>
</evidence>